<dbReference type="Proteomes" id="UP001515480">
    <property type="component" value="Unassembled WGS sequence"/>
</dbReference>
<dbReference type="Gene3D" id="1.10.510.10">
    <property type="entry name" value="Transferase(Phosphotransferase) domain 1"/>
    <property type="match status" value="1"/>
</dbReference>
<proteinExistence type="predicted"/>
<reference evidence="1 2" key="1">
    <citation type="journal article" date="2024" name="Science">
        <title>Giant polyketide synthase enzymes in the biosynthesis of giant marine polyether toxins.</title>
        <authorList>
            <person name="Fallon T.R."/>
            <person name="Shende V.V."/>
            <person name="Wierzbicki I.H."/>
            <person name="Pendleton A.L."/>
            <person name="Watervoot N.F."/>
            <person name="Auber R.P."/>
            <person name="Gonzalez D.J."/>
            <person name="Wisecaver J.H."/>
            <person name="Moore B.S."/>
        </authorList>
    </citation>
    <scope>NUCLEOTIDE SEQUENCE [LARGE SCALE GENOMIC DNA]</scope>
    <source>
        <strain evidence="1 2">12B1</strain>
    </source>
</reference>
<accession>A0AB34IIA2</accession>
<sequence length="327" mass="36495">MCAGVIALELSGVPWEQAVFGGFICNGLQIQFMGAYLVDTGYPSVTVTSHIIDLTSKMGVALANLYFRKLEGLAEYVDSFHAKPLKFPLRHKPRGEWTTYKSLRVYVRVGGLRARHRADFDCALRYNLLVFKELRDLGCVVHPIGMASGMVASKGSGGTDEVHVLYRNVELDAYVRGIPPRSTAEAYICALEDAIAAIHAKGVVHGNLDPRRCFWKKDGDGVQVKIVDWDVSFFMECGVPAYFVEQKQDDYRMLDRYADTGDARDMDRSVVALLRKIVASSEGWWEKICVENDSESRCAMLLQRAWEELSASGPSAESLLDKLHISE</sequence>
<dbReference type="AlphaFoldDB" id="A0AB34IIA2"/>
<comment type="caution">
    <text evidence="1">The sequence shown here is derived from an EMBL/GenBank/DDBJ whole genome shotgun (WGS) entry which is preliminary data.</text>
</comment>
<dbReference type="SUPFAM" id="SSF56112">
    <property type="entry name" value="Protein kinase-like (PK-like)"/>
    <property type="match status" value="1"/>
</dbReference>
<evidence type="ECO:0000313" key="1">
    <source>
        <dbReference type="EMBL" id="KAL1499237.1"/>
    </source>
</evidence>
<organism evidence="1 2">
    <name type="scientific">Prymnesium parvum</name>
    <name type="common">Toxic golden alga</name>
    <dbReference type="NCBI Taxonomy" id="97485"/>
    <lineage>
        <taxon>Eukaryota</taxon>
        <taxon>Haptista</taxon>
        <taxon>Haptophyta</taxon>
        <taxon>Prymnesiophyceae</taxon>
        <taxon>Prymnesiales</taxon>
        <taxon>Prymnesiaceae</taxon>
        <taxon>Prymnesium</taxon>
    </lineage>
</organism>
<name>A0AB34IIA2_PRYPA</name>
<keyword evidence="2" id="KW-1185">Reference proteome</keyword>
<dbReference type="InterPro" id="IPR011009">
    <property type="entry name" value="Kinase-like_dom_sf"/>
</dbReference>
<protein>
    <recommendedName>
        <fullName evidence="3">Protein kinase domain-containing protein</fullName>
    </recommendedName>
</protein>
<evidence type="ECO:0000313" key="2">
    <source>
        <dbReference type="Proteomes" id="UP001515480"/>
    </source>
</evidence>
<dbReference type="EMBL" id="JBGBPQ010000026">
    <property type="protein sequence ID" value="KAL1499237.1"/>
    <property type="molecule type" value="Genomic_DNA"/>
</dbReference>
<gene>
    <name evidence="1" type="ORF">AB1Y20_013742</name>
</gene>
<evidence type="ECO:0008006" key="3">
    <source>
        <dbReference type="Google" id="ProtNLM"/>
    </source>
</evidence>